<dbReference type="PANTHER" id="PTHR28259">
    <property type="entry name" value="FLUORIDE EXPORT PROTEIN 1-RELATED"/>
    <property type="match status" value="1"/>
</dbReference>
<gene>
    <name evidence="10 11" type="primary">crcB</name>
    <name evidence="10" type="synonym">fluC</name>
    <name evidence="11" type="ORF">C7B46_11155</name>
</gene>
<keyword evidence="10" id="KW-0813">Transport</keyword>
<dbReference type="GO" id="GO:0005886">
    <property type="term" value="C:plasma membrane"/>
    <property type="evidence" value="ECO:0007669"/>
    <property type="project" value="UniProtKB-SubCell"/>
</dbReference>
<protein>
    <recommendedName>
        <fullName evidence="10">Fluoride-specific ion channel FluC</fullName>
    </recommendedName>
</protein>
<keyword evidence="10" id="KW-0915">Sodium</keyword>
<comment type="function">
    <text evidence="9 10">Fluoride-specific ion channel. Important for reducing fluoride concentration in the cell, thus reducing its toxicity.</text>
</comment>
<evidence type="ECO:0000256" key="8">
    <source>
        <dbReference type="ARBA" id="ARBA00035585"/>
    </source>
</evidence>
<dbReference type="GO" id="GO:0062054">
    <property type="term" value="F:fluoride channel activity"/>
    <property type="evidence" value="ECO:0007669"/>
    <property type="project" value="UniProtKB-UniRule"/>
</dbReference>
<dbReference type="InterPro" id="IPR003691">
    <property type="entry name" value="FluC"/>
</dbReference>
<dbReference type="Proteomes" id="UP000242972">
    <property type="component" value="Unassembled WGS sequence"/>
</dbReference>
<name>A0A2T2XF37_9FIRM</name>
<keyword evidence="5 10" id="KW-0472">Membrane</keyword>
<evidence type="ECO:0000256" key="3">
    <source>
        <dbReference type="ARBA" id="ARBA00022692"/>
    </source>
</evidence>
<dbReference type="NCBIfam" id="TIGR00494">
    <property type="entry name" value="crcB"/>
    <property type="match status" value="1"/>
</dbReference>
<keyword evidence="6 10" id="KW-0407">Ion channel</keyword>
<dbReference type="GO" id="GO:0046872">
    <property type="term" value="F:metal ion binding"/>
    <property type="evidence" value="ECO:0007669"/>
    <property type="project" value="UniProtKB-KW"/>
</dbReference>
<keyword evidence="10" id="KW-0479">Metal-binding</keyword>
<comment type="activity regulation">
    <text evidence="10">Na(+) is not transported, but it plays an essential structural role and its presence is essential for fluoride channel function.</text>
</comment>
<dbReference type="HAMAP" id="MF_00454">
    <property type="entry name" value="FluC"/>
    <property type="match status" value="1"/>
</dbReference>
<evidence type="ECO:0000256" key="9">
    <source>
        <dbReference type="ARBA" id="ARBA00049940"/>
    </source>
</evidence>
<feature type="transmembrane region" description="Helical" evidence="10">
    <location>
        <begin position="112"/>
        <end position="135"/>
    </location>
</feature>
<dbReference type="AlphaFoldDB" id="A0A2T2XF37"/>
<evidence type="ECO:0000256" key="4">
    <source>
        <dbReference type="ARBA" id="ARBA00022989"/>
    </source>
</evidence>
<proteinExistence type="inferred from homology"/>
<keyword evidence="2 10" id="KW-1003">Cell membrane</keyword>
<dbReference type="Pfam" id="PF02537">
    <property type="entry name" value="CRCB"/>
    <property type="match status" value="1"/>
</dbReference>
<evidence type="ECO:0000256" key="1">
    <source>
        <dbReference type="ARBA" id="ARBA00004651"/>
    </source>
</evidence>
<feature type="binding site" evidence="10">
    <location>
        <position position="90"/>
    </location>
    <ligand>
        <name>Na(+)</name>
        <dbReference type="ChEBI" id="CHEBI:29101"/>
        <note>structural</note>
    </ligand>
</feature>
<feature type="transmembrane region" description="Helical" evidence="10">
    <location>
        <begin position="82"/>
        <end position="100"/>
    </location>
</feature>
<dbReference type="EMBL" id="PXYW01000026">
    <property type="protein sequence ID" value="PSR33123.1"/>
    <property type="molecule type" value="Genomic_DNA"/>
</dbReference>
<sequence>MTSQSINTCTPSPHSRRNIGLDILYVFCGGATGAVARFSLSQWIGARSNASFPIATLFINSLGCFFIGFLLANPYIRTPGLLLLDVGFTGAFTTFSTFSYETWRLIEQGEYLAALLNPLASIGLGLALVVIGTSLGTLA</sequence>
<accession>A0A2T2XF37</accession>
<comment type="caution">
    <text evidence="11">The sequence shown here is derived from an EMBL/GenBank/DDBJ whole genome shotgun (WGS) entry which is preliminary data.</text>
</comment>
<evidence type="ECO:0000313" key="11">
    <source>
        <dbReference type="EMBL" id="PSR33123.1"/>
    </source>
</evidence>
<keyword evidence="3 10" id="KW-0812">Transmembrane</keyword>
<evidence type="ECO:0000256" key="10">
    <source>
        <dbReference type="HAMAP-Rule" id="MF_00454"/>
    </source>
</evidence>
<evidence type="ECO:0000256" key="6">
    <source>
        <dbReference type="ARBA" id="ARBA00023303"/>
    </source>
</evidence>
<reference evidence="11 12" key="1">
    <citation type="journal article" date="2014" name="BMC Genomics">
        <title>Comparison of environmental and isolate Sulfobacillus genomes reveals diverse carbon, sulfur, nitrogen, and hydrogen metabolisms.</title>
        <authorList>
            <person name="Justice N.B."/>
            <person name="Norman A."/>
            <person name="Brown C.T."/>
            <person name="Singh A."/>
            <person name="Thomas B.C."/>
            <person name="Banfield J.F."/>
        </authorList>
    </citation>
    <scope>NUCLEOTIDE SEQUENCE [LARGE SCALE GENOMIC DNA]</scope>
    <source>
        <strain evidence="11">AMDSBA4</strain>
    </source>
</reference>
<keyword evidence="10" id="KW-0406">Ion transport</keyword>
<evidence type="ECO:0000256" key="7">
    <source>
        <dbReference type="ARBA" id="ARBA00035120"/>
    </source>
</evidence>
<evidence type="ECO:0000256" key="2">
    <source>
        <dbReference type="ARBA" id="ARBA00022475"/>
    </source>
</evidence>
<organism evidence="11 12">
    <name type="scientific">Sulfobacillus benefaciens</name>
    <dbReference type="NCBI Taxonomy" id="453960"/>
    <lineage>
        <taxon>Bacteria</taxon>
        <taxon>Bacillati</taxon>
        <taxon>Bacillota</taxon>
        <taxon>Clostridia</taxon>
        <taxon>Eubacteriales</taxon>
        <taxon>Clostridiales Family XVII. Incertae Sedis</taxon>
        <taxon>Sulfobacillus</taxon>
    </lineage>
</organism>
<comment type="catalytic activity">
    <reaction evidence="8">
        <text>fluoride(in) = fluoride(out)</text>
        <dbReference type="Rhea" id="RHEA:76159"/>
        <dbReference type="ChEBI" id="CHEBI:17051"/>
    </reaction>
    <physiologicalReaction direction="left-to-right" evidence="8">
        <dbReference type="Rhea" id="RHEA:76160"/>
    </physiologicalReaction>
</comment>
<comment type="similarity">
    <text evidence="7 10">Belongs to the fluoride channel Fluc/FEX (TC 1.A.43) family.</text>
</comment>
<keyword evidence="4 10" id="KW-1133">Transmembrane helix</keyword>
<evidence type="ECO:0000313" key="12">
    <source>
        <dbReference type="Proteomes" id="UP000242972"/>
    </source>
</evidence>
<dbReference type="GO" id="GO:0140114">
    <property type="term" value="P:cellular detoxification of fluoride"/>
    <property type="evidence" value="ECO:0007669"/>
    <property type="project" value="UniProtKB-UniRule"/>
</dbReference>
<dbReference type="PANTHER" id="PTHR28259:SF1">
    <property type="entry name" value="FLUORIDE EXPORT PROTEIN 1-RELATED"/>
    <property type="match status" value="1"/>
</dbReference>
<feature type="transmembrane region" description="Helical" evidence="10">
    <location>
        <begin position="23"/>
        <end position="40"/>
    </location>
</feature>
<comment type="subcellular location">
    <subcellularLocation>
        <location evidence="1 10">Cell membrane</location>
        <topology evidence="1 10">Multi-pass membrane protein</topology>
    </subcellularLocation>
</comment>
<evidence type="ECO:0000256" key="5">
    <source>
        <dbReference type="ARBA" id="ARBA00023136"/>
    </source>
</evidence>
<feature type="transmembrane region" description="Helical" evidence="10">
    <location>
        <begin position="52"/>
        <end position="76"/>
    </location>
</feature>
<feature type="binding site" evidence="10">
    <location>
        <position position="93"/>
    </location>
    <ligand>
        <name>Na(+)</name>
        <dbReference type="ChEBI" id="CHEBI:29101"/>
        <note>structural</note>
    </ligand>
</feature>